<dbReference type="GO" id="GO:0003887">
    <property type="term" value="F:DNA-directed DNA polymerase activity"/>
    <property type="evidence" value="ECO:0007669"/>
    <property type="project" value="UniProtKB-KW"/>
</dbReference>
<keyword evidence="2 8" id="KW-0808">Transferase</keyword>
<evidence type="ECO:0000256" key="2">
    <source>
        <dbReference type="ARBA" id="ARBA00022679"/>
    </source>
</evidence>
<dbReference type="Pfam" id="PF07733">
    <property type="entry name" value="DNA_pol3_alpha"/>
    <property type="match status" value="1"/>
</dbReference>
<keyword evidence="8" id="KW-0614">Plasmid</keyword>
<dbReference type="InterPro" id="IPR004805">
    <property type="entry name" value="DnaE2/DnaE/PolC"/>
</dbReference>
<evidence type="ECO:0000256" key="1">
    <source>
        <dbReference type="ARBA" id="ARBA00012417"/>
    </source>
</evidence>
<feature type="domain" description="Polymerase/histidinol phosphatase N-terminal" evidence="7">
    <location>
        <begin position="5"/>
        <end position="72"/>
    </location>
</feature>
<keyword evidence="3 8" id="KW-0548">Nucleotidyltransferase</keyword>
<evidence type="ECO:0000256" key="6">
    <source>
        <dbReference type="ARBA" id="ARBA00049244"/>
    </source>
</evidence>
<dbReference type="Gene3D" id="3.20.20.140">
    <property type="entry name" value="Metal-dependent hydrolases"/>
    <property type="match status" value="1"/>
</dbReference>
<dbReference type="PANTHER" id="PTHR32294">
    <property type="entry name" value="DNA POLYMERASE III SUBUNIT ALPHA"/>
    <property type="match status" value="1"/>
</dbReference>
<evidence type="ECO:0000256" key="3">
    <source>
        <dbReference type="ARBA" id="ARBA00022695"/>
    </source>
</evidence>
<dbReference type="Pfam" id="PF17657">
    <property type="entry name" value="DNA_pol3_finger"/>
    <property type="match status" value="1"/>
</dbReference>
<protein>
    <recommendedName>
        <fullName evidence="1">DNA-directed DNA polymerase</fullName>
        <ecNumber evidence="1">2.7.7.7</ecNumber>
    </recommendedName>
</protein>
<evidence type="ECO:0000313" key="9">
    <source>
        <dbReference type="Proteomes" id="UP000289506"/>
    </source>
</evidence>
<comment type="catalytic activity">
    <reaction evidence="6">
        <text>DNA(n) + a 2'-deoxyribonucleoside 5'-triphosphate = DNA(n+1) + diphosphate</text>
        <dbReference type="Rhea" id="RHEA:22508"/>
        <dbReference type="Rhea" id="RHEA-COMP:17339"/>
        <dbReference type="Rhea" id="RHEA-COMP:17340"/>
        <dbReference type="ChEBI" id="CHEBI:33019"/>
        <dbReference type="ChEBI" id="CHEBI:61560"/>
        <dbReference type="ChEBI" id="CHEBI:173112"/>
        <dbReference type="EC" id="2.7.7.7"/>
    </reaction>
</comment>
<gene>
    <name evidence="8" type="primary">dnaE</name>
    <name evidence="8" type="ORF">NCTC10142_00559</name>
</gene>
<dbReference type="InterPro" id="IPR004013">
    <property type="entry name" value="PHP_dom"/>
</dbReference>
<evidence type="ECO:0000313" key="8">
    <source>
        <dbReference type="EMBL" id="VEU64799.1"/>
    </source>
</evidence>
<dbReference type="Pfam" id="PF14579">
    <property type="entry name" value="HHH_6"/>
    <property type="match status" value="1"/>
</dbReference>
<dbReference type="InterPro" id="IPR016195">
    <property type="entry name" value="Pol/histidinol_Pase-like"/>
</dbReference>
<organism evidence="8 9">
    <name type="scientific">Mycoplasmopsis cynos</name>
    <dbReference type="NCBI Taxonomy" id="171284"/>
    <lineage>
        <taxon>Bacteria</taxon>
        <taxon>Bacillati</taxon>
        <taxon>Mycoplasmatota</taxon>
        <taxon>Mycoplasmoidales</taxon>
        <taxon>Metamycoplasmataceae</taxon>
        <taxon>Mycoplasmopsis</taxon>
    </lineage>
</organism>
<geneLocation type="plasmid" evidence="8 9">
    <name>13</name>
</geneLocation>
<dbReference type="Proteomes" id="UP000289506">
    <property type="component" value="Plasmid 13"/>
</dbReference>
<dbReference type="InterPro" id="IPR011708">
    <property type="entry name" value="DNA_pol3_alpha_NTPase_dom"/>
</dbReference>
<dbReference type="Gene3D" id="1.10.10.1600">
    <property type="entry name" value="Bacterial DNA polymerase III alpha subunit, thumb domain"/>
    <property type="match status" value="1"/>
</dbReference>
<keyword evidence="4" id="KW-0235">DNA replication</keyword>
<dbReference type="GO" id="GO:0008408">
    <property type="term" value="F:3'-5' exonuclease activity"/>
    <property type="evidence" value="ECO:0007669"/>
    <property type="project" value="InterPro"/>
</dbReference>
<dbReference type="InterPro" id="IPR003141">
    <property type="entry name" value="Pol/His_phosphatase_N"/>
</dbReference>
<dbReference type="InterPro" id="IPR029460">
    <property type="entry name" value="DNAPol_HHH"/>
</dbReference>
<sequence length="979" mass="113435">MREIIYLHTNTEYSFLHSTIRLDRLFKLVKERNIKYLTLTDFENFHALQFFWKFQQEYDFKLILGVEFKLKEDFNVIILAKNDIGFLFIKKLVFAKSNNQEISYYDLDSQDIYVIDHFEKGAKANDVVLDTYHKNFYLNAKTTQEIQTVYAPTKRILEYEENELLPLLASISNNNSETNTFYSEYFLEGEFDDVDENVYQNILNIVSNIQISKPNSDIKLPAYNEHSIETFQKLITGPRYQNLIKHYNKDLVNERIKKEYKVITKLNFVDYFLIIQDVINFAHKKGILIGPGRGSAAGSLISYLLNITSINPLEFDLLFERFLNEDRNGLPDIDIDIQDNRRDEIFEYLVEKYGYENVGLISTFQTLGAKNSIRDVGRYLNIPKTEIDNISSSISLKDANLISAYRTNKKYNLYANKYPQLHELASKIEGLPRQIGIHAAGFVIAKDPLIEIVPSQKSSFNIQQVQMTMNNLEEYGLIKIDFLALKNLTFISEIEKLVPSIQLFDNIVNDSISLFNDKKSFDILNSLYTDGIFQLESPGMRNAIKQVGISSFDDIYAIISLFRPGPSMYIPIYAKCKKNDLFIEKVHPKYDNIVKNTYGIIVYQEQIMQIVQDVAGMPFSKADLFRRAISKKDDTKLQMYKAEFFQGGLKNGLILEDLQKIYSNIEKFASYGFNKSHAVAYALISYKLAYYKARFPMYFYKVLLSNSSADQQNIKLYCEEASLVGINVKIPNINISSQNAEIFFDEIYLPFNLIKGIGQAVVEKILNERNRAGPFNNFVATWLRLRIAGIGESTIETLIKAGTFSDFANQKTLLSSIDICLDYYELFKIKSKKTENLFALLDDFIIKNNLDELKLIAKEQDNATLDQYEIDFLGTRYTNENWTNQSLELQNDAILNLANLSNNYEWLKVSLLEVKKGTKFNHHTILKLKDDSKVVVASSWSFSVEKLLLNQSSRDIMVYIMRKDHKYYNVKDFKELLDE</sequence>
<name>A0A449AIJ9_9BACT</name>
<proteinExistence type="predicted"/>
<accession>A0A449AIJ9</accession>
<reference evidence="8 9" key="1">
    <citation type="submission" date="2019-01" db="EMBL/GenBank/DDBJ databases">
        <authorList>
            <consortium name="Pathogen Informatics"/>
        </authorList>
    </citation>
    <scope>NUCLEOTIDE SEQUENCE [LARGE SCALE GENOMIC DNA]</scope>
    <source>
        <strain evidence="8 9">NCTC10142</strain>
        <plasmid evidence="9">13</plasmid>
    </source>
</reference>
<evidence type="ECO:0000256" key="5">
    <source>
        <dbReference type="ARBA" id="ARBA00022932"/>
    </source>
</evidence>
<dbReference type="InterPro" id="IPR040982">
    <property type="entry name" value="DNA_pol3_finger"/>
</dbReference>
<dbReference type="Pfam" id="PF02811">
    <property type="entry name" value="PHP"/>
    <property type="match status" value="1"/>
</dbReference>
<dbReference type="AlphaFoldDB" id="A0A449AIJ9"/>
<evidence type="ECO:0000259" key="7">
    <source>
        <dbReference type="SMART" id="SM00481"/>
    </source>
</evidence>
<evidence type="ECO:0000256" key="4">
    <source>
        <dbReference type="ARBA" id="ARBA00022705"/>
    </source>
</evidence>
<dbReference type="PANTHER" id="PTHR32294:SF0">
    <property type="entry name" value="DNA POLYMERASE III SUBUNIT ALPHA"/>
    <property type="match status" value="1"/>
</dbReference>
<keyword evidence="5" id="KW-0239">DNA-directed DNA polymerase</keyword>
<dbReference type="NCBIfam" id="TIGR00594">
    <property type="entry name" value="polc"/>
    <property type="match status" value="1"/>
</dbReference>
<dbReference type="GO" id="GO:0006260">
    <property type="term" value="P:DNA replication"/>
    <property type="evidence" value="ECO:0007669"/>
    <property type="project" value="UniProtKB-KW"/>
</dbReference>
<dbReference type="Gene3D" id="1.10.150.870">
    <property type="match status" value="1"/>
</dbReference>
<dbReference type="InterPro" id="IPR041931">
    <property type="entry name" value="DNA_pol3_alpha_thumb_dom"/>
</dbReference>
<dbReference type="SMART" id="SM00481">
    <property type="entry name" value="POLIIIAc"/>
    <property type="match status" value="1"/>
</dbReference>
<dbReference type="SUPFAM" id="SSF89550">
    <property type="entry name" value="PHP domain-like"/>
    <property type="match status" value="1"/>
</dbReference>
<dbReference type="RefSeq" id="WP_129720658.1">
    <property type="nucleotide sequence ID" value="NZ_CP141040.1"/>
</dbReference>
<dbReference type="EMBL" id="LR214986">
    <property type="protein sequence ID" value="VEU64799.1"/>
    <property type="molecule type" value="Genomic_DNA"/>
</dbReference>
<dbReference type="EC" id="2.7.7.7" evidence="1"/>